<proteinExistence type="predicted"/>
<accession>A0A8X6Y138</accession>
<feature type="compositionally biased region" description="Basic and acidic residues" evidence="1">
    <location>
        <begin position="328"/>
        <end position="339"/>
    </location>
</feature>
<feature type="compositionally biased region" description="Low complexity" evidence="1">
    <location>
        <begin position="704"/>
        <end position="716"/>
    </location>
</feature>
<reference evidence="2" key="1">
    <citation type="submission" date="2020-08" db="EMBL/GenBank/DDBJ databases">
        <title>Multicomponent nature underlies the extraordinary mechanical properties of spider dragline silk.</title>
        <authorList>
            <person name="Kono N."/>
            <person name="Nakamura H."/>
            <person name="Mori M."/>
            <person name="Yoshida Y."/>
            <person name="Ohtoshi R."/>
            <person name="Malay A.D."/>
            <person name="Moran D.A.P."/>
            <person name="Tomita M."/>
            <person name="Numata K."/>
            <person name="Arakawa K."/>
        </authorList>
    </citation>
    <scope>NUCLEOTIDE SEQUENCE</scope>
</reference>
<evidence type="ECO:0000313" key="2">
    <source>
        <dbReference type="EMBL" id="GFY63024.1"/>
    </source>
</evidence>
<feature type="region of interest" description="Disordered" evidence="1">
    <location>
        <begin position="643"/>
        <end position="680"/>
    </location>
</feature>
<dbReference type="Proteomes" id="UP000886998">
    <property type="component" value="Unassembled WGS sequence"/>
</dbReference>
<dbReference type="EMBL" id="BMAV01014572">
    <property type="protein sequence ID" value="GFY63024.1"/>
    <property type="molecule type" value="Genomic_DNA"/>
</dbReference>
<feature type="compositionally biased region" description="Polar residues" evidence="1">
    <location>
        <begin position="717"/>
        <end position="726"/>
    </location>
</feature>
<evidence type="ECO:0000313" key="3">
    <source>
        <dbReference type="Proteomes" id="UP000886998"/>
    </source>
</evidence>
<dbReference type="OrthoDB" id="6379801at2759"/>
<feature type="compositionally biased region" description="Polar residues" evidence="1">
    <location>
        <begin position="671"/>
        <end position="680"/>
    </location>
</feature>
<name>A0A8X6Y138_9ARAC</name>
<dbReference type="AlphaFoldDB" id="A0A8X6Y138"/>
<keyword evidence="3" id="KW-1185">Reference proteome</keyword>
<feature type="region of interest" description="Disordered" evidence="1">
    <location>
        <begin position="694"/>
        <end position="726"/>
    </location>
</feature>
<gene>
    <name evidence="2" type="primary">ORF1_1</name>
    <name evidence="2" type="ORF">TNIN_206011</name>
</gene>
<feature type="region of interest" description="Disordered" evidence="1">
    <location>
        <begin position="192"/>
        <end position="216"/>
    </location>
</feature>
<protein>
    <submittedName>
        <fullName evidence="2">Nucleic-acid-binding protein from transposon X-element</fullName>
    </submittedName>
</protein>
<sequence>MLKNRRLWHGPHWLTLSEENWPKNERLFQETTNEERRVKYIAINYSSEFRNEEPILDINNFSSISKVFRITAWIRRWHKWKYIIERGAWGGGGFYERIVRSVKTLLRKVKGKSSLTSEELETVLCEIEAVFNSRPITYIDSDSIGNFPLTTSHFLLGRRLTSLPAVKLSTVDSHFLLRLVLIMAKASAEDFPPLSEPSAPDETAPSMETDSIATDDESEATCTKLVDLRDFQLLHEARLRHHREIQQMIISGEMRGNKMAYDNLIQEIEKTSTSLEDVAGELALIGTCPKPNCQFHPKVNEQNESKNNLKATSQLENQLAKLNVSKNTNDKIKNSDRSDGFTTPSKAAKKQKVLQNYSVGANAPVNTSNKFQPLAGTAMLTQDNTAMPVAPPKNPPIHLKYQNNYNLIMQEINRRFPKSNSKLSGEYLKIFATSAEEHRAITSFLTEKGEQYFALEPLNKRPQKIVIKGLPISTDIDDIKADLAVKGFKINKVAQLTKAKSKLKLPIFMVELQKSLFRAESIITLNNHFTLTTMATSPDQNTDMDYQNISLPSSGRTTPEPLTGPNSCARLEVTKADIRRFTLIVQGYDNMITSLKHSNAQDEHDPTFVEMVKQRSYYENRLDKAVSEFGNLPYCDTPGCPIHETPTASPVKPMPTKRKDEDGFTSPPPSKTSKNNVSPQESFKLNLANRFNNLKSQDTETAGTTRNTNVNTRNTTLQPKANPVTNNLPPPVFLVITENHRTQMKKLNDIYPDLSSCPKFPKPRKGSNINTNTYTNTVNSIIRPGISFAQAASTSNAQTTHQMAPRDKRNPAVSVTNQASQSNVITPPINISNNNGAFDINFITQTLQQTILALTMLTQQISNIPNIPPPTQPKKSKKALKKKELSALFEALMEDYDD</sequence>
<feature type="compositionally biased region" description="Polar residues" evidence="1">
    <location>
        <begin position="694"/>
        <end position="703"/>
    </location>
</feature>
<comment type="caution">
    <text evidence="2">The sequence shown here is derived from an EMBL/GenBank/DDBJ whole genome shotgun (WGS) entry which is preliminary data.</text>
</comment>
<feature type="region of interest" description="Disordered" evidence="1">
    <location>
        <begin position="325"/>
        <end position="347"/>
    </location>
</feature>
<organism evidence="2 3">
    <name type="scientific">Trichonephila inaurata madagascariensis</name>
    <dbReference type="NCBI Taxonomy" id="2747483"/>
    <lineage>
        <taxon>Eukaryota</taxon>
        <taxon>Metazoa</taxon>
        <taxon>Ecdysozoa</taxon>
        <taxon>Arthropoda</taxon>
        <taxon>Chelicerata</taxon>
        <taxon>Arachnida</taxon>
        <taxon>Araneae</taxon>
        <taxon>Araneomorphae</taxon>
        <taxon>Entelegynae</taxon>
        <taxon>Araneoidea</taxon>
        <taxon>Nephilidae</taxon>
        <taxon>Trichonephila</taxon>
        <taxon>Trichonephila inaurata</taxon>
    </lineage>
</organism>
<evidence type="ECO:0000256" key="1">
    <source>
        <dbReference type="SAM" id="MobiDB-lite"/>
    </source>
</evidence>